<evidence type="ECO:0000313" key="4">
    <source>
        <dbReference type="Proteomes" id="UP000006548"/>
    </source>
</evidence>
<feature type="compositionally biased region" description="Basic and acidic residues" evidence="1">
    <location>
        <begin position="375"/>
        <end position="386"/>
    </location>
</feature>
<name>F4J1S7_ARATH</name>
<dbReference type="ExpressionAtlas" id="F4J1S7">
    <property type="expression patterns" value="baseline and differential"/>
</dbReference>
<accession>F4J1S7</accession>
<dbReference type="AlphaFoldDB" id="F4J1S7"/>
<evidence type="ECO:0000313" key="3">
    <source>
        <dbReference type="EMBL" id="AEE77533.1"/>
    </source>
</evidence>
<feature type="region of interest" description="Disordered" evidence="1">
    <location>
        <begin position="1"/>
        <end position="26"/>
    </location>
</feature>
<feature type="compositionally biased region" description="Basic and acidic residues" evidence="1">
    <location>
        <begin position="404"/>
        <end position="413"/>
    </location>
</feature>
<dbReference type="InParanoid" id="F4J1S7"/>
<evidence type="ECO:0000313" key="2">
    <source>
        <dbReference type="Araport" id="AT3G29080"/>
    </source>
</evidence>
<gene>
    <name evidence="2 3" type="ordered locus">At3g29080</name>
</gene>
<reference evidence="4" key="2">
    <citation type="journal article" date="2017" name="Plant J.">
        <title>Araport11: a complete reannotation of the Arabidopsis thaliana reference genome.</title>
        <authorList>
            <person name="Cheng C.Y."/>
            <person name="Krishnakumar V."/>
            <person name="Chan A.P."/>
            <person name="Thibaud-Nissen F."/>
            <person name="Schobel S."/>
            <person name="Town C.D."/>
        </authorList>
    </citation>
    <scope>GENOME REANNOTATION</scope>
    <source>
        <strain evidence="4">cv. Columbia</strain>
    </source>
</reference>
<proteinExistence type="predicted"/>
<dbReference type="TAIR" id="AT3G29080"/>
<protein>
    <submittedName>
        <fullName evidence="3">Uncharacterized protein</fullName>
    </submittedName>
</protein>
<dbReference type="HOGENOM" id="CLU_615895_0_0_1"/>
<reference evidence="3 4" key="1">
    <citation type="journal article" date="2000" name="Nature">
        <title>Sequence and analysis of chromosome 3 of the plant Arabidopsis thaliana.</title>
        <authorList>
            <consortium name="European Union Chromosome 3 Arabidopsis Sequencing Consortium"/>
            <consortium name="Institute for Genomic Research"/>
            <consortium name="Kazusa DNA Research Institute"/>
            <person name="Salanoubat M."/>
            <person name="Lemcke K."/>
            <person name="Rieger M."/>
            <person name="Ansorge W."/>
            <person name="Unseld M."/>
            <person name="Fartmann B."/>
            <person name="Valle G."/>
            <person name="Blocker H."/>
            <person name="Perez-Alonso M."/>
            <person name="Obermaier B."/>
            <person name="Delseny M."/>
            <person name="Boutry M."/>
            <person name="Grivell L.A."/>
            <person name="Mache R."/>
            <person name="Puigdomenech P."/>
            <person name="De Simone V."/>
            <person name="Choisne N."/>
            <person name="Artiguenave F."/>
            <person name="Robert C."/>
            <person name="Brottier P."/>
            <person name="Wincker P."/>
            <person name="Cattolico L."/>
            <person name="Weissenbach J."/>
            <person name="Saurin W."/>
            <person name="Quetier F."/>
            <person name="Schafer M."/>
            <person name="Muller-Auer S."/>
            <person name="Gabel C."/>
            <person name="Fuchs M."/>
            <person name="Benes V."/>
            <person name="Wurmbach E."/>
            <person name="Drzonek H."/>
            <person name="Erfle H."/>
            <person name="Jordan N."/>
            <person name="Bangert S."/>
            <person name="Wiedelmann R."/>
            <person name="Kranz H."/>
            <person name="Voss H."/>
            <person name="Holland R."/>
            <person name="Brandt P."/>
            <person name="Nyakatura G."/>
            <person name="Vezzi A."/>
            <person name="D'Angelo M."/>
            <person name="Pallavicini A."/>
            <person name="Toppo S."/>
            <person name="Simionati B."/>
            <person name="Conrad A."/>
            <person name="Hornischer K."/>
            <person name="Kauer G."/>
            <person name="Lohnert T.H."/>
            <person name="Nordsiek G."/>
            <person name="Reichelt J."/>
            <person name="Scharfe M."/>
            <person name="Schon O."/>
            <person name="Bargues M."/>
            <person name="Terol J."/>
            <person name="Climent J."/>
            <person name="Navarro P."/>
            <person name="Collado C."/>
            <person name="Perez-Perez A."/>
            <person name="Ottenwalder B."/>
            <person name="Duchemin D."/>
            <person name="Cooke R."/>
            <person name="Laudie M."/>
            <person name="Berger-Llauro C."/>
            <person name="Purnelle B."/>
            <person name="Masuy D."/>
            <person name="de Haan M."/>
            <person name="Maarse A.C."/>
            <person name="Alcaraz J.P."/>
            <person name="Cottet A."/>
            <person name="Casacuberta E."/>
            <person name="Monfort A."/>
            <person name="Argiriou A."/>
            <person name="flores M."/>
            <person name="Liguori R."/>
            <person name="Vitale D."/>
            <person name="Mannhaupt G."/>
            <person name="Haase D."/>
            <person name="Schoof H."/>
            <person name="Rudd S."/>
            <person name="Zaccaria P."/>
            <person name="Mewes H.W."/>
            <person name="Mayer K.F."/>
            <person name="Kaul S."/>
            <person name="Town C.D."/>
            <person name="Koo H.L."/>
            <person name="Tallon L.J."/>
            <person name="Jenkins J."/>
            <person name="Rooney T."/>
            <person name="Rizzo M."/>
            <person name="Walts A."/>
            <person name="Utterback T."/>
            <person name="Fujii C.Y."/>
            <person name="Shea T.P."/>
            <person name="Creasy T.H."/>
            <person name="Haas B."/>
            <person name="Maiti R."/>
            <person name="Wu D."/>
            <person name="Peterson J."/>
            <person name="Van Aken S."/>
            <person name="Pai G."/>
            <person name="Militscher J."/>
            <person name="Sellers P."/>
            <person name="Gill J.E."/>
            <person name="Feldblyum T.V."/>
            <person name="Preuss D."/>
            <person name="Lin X."/>
            <person name="Nierman W.C."/>
            <person name="Salzberg S.L."/>
            <person name="White O."/>
            <person name="Venter J.C."/>
            <person name="Fraser C.M."/>
            <person name="Kaneko T."/>
            <person name="Nakamura Y."/>
            <person name="Sato S."/>
            <person name="Kato T."/>
            <person name="Asamizu E."/>
            <person name="Sasamoto S."/>
            <person name="Kimura T."/>
            <person name="Idesawa K."/>
            <person name="Kawashima K."/>
            <person name="Kishida Y."/>
            <person name="Kiyokawa C."/>
            <person name="Kohara M."/>
            <person name="Matsumoto M."/>
            <person name="Matsuno A."/>
            <person name="Muraki A."/>
            <person name="Nakayama S."/>
            <person name="Nakazaki N."/>
            <person name="Shinpo S."/>
            <person name="Takeuchi C."/>
            <person name="Wada T."/>
            <person name="Watanabe A."/>
            <person name="Yamada M."/>
            <person name="Yasuda M."/>
            <person name="Tabata S."/>
        </authorList>
    </citation>
    <scope>NUCLEOTIDE SEQUENCE [LARGE SCALE GENOMIC DNA]</scope>
    <source>
        <strain evidence="4">cv. Columbia</strain>
    </source>
</reference>
<dbReference type="GeneID" id="822555"/>
<dbReference type="PaxDb" id="3702-AT3G29080.1"/>
<dbReference type="RefSeq" id="NP_189552.1">
    <property type="nucleotide sequence ID" value="NM_113831.1"/>
</dbReference>
<dbReference type="EMBL" id="CP002686">
    <property type="protein sequence ID" value="AEE77533.1"/>
    <property type="molecule type" value="Genomic_DNA"/>
</dbReference>
<dbReference type="Proteomes" id="UP000006548">
    <property type="component" value="Chromosome 3"/>
</dbReference>
<feature type="region of interest" description="Disordered" evidence="1">
    <location>
        <begin position="372"/>
        <end position="445"/>
    </location>
</feature>
<organism evidence="3 4">
    <name type="scientific">Arabidopsis thaliana</name>
    <name type="common">Mouse-ear cress</name>
    <dbReference type="NCBI Taxonomy" id="3702"/>
    <lineage>
        <taxon>Eukaryota</taxon>
        <taxon>Viridiplantae</taxon>
        <taxon>Streptophyta</taxon>
        <taxon>Embryophyta</taxon>
        <taxon>Tracheophyta</taxon>
        <taxon>Spermatophyta</taxon>
        <taxon>Magnoliopsida</taxon>
        <taxon>eudicotyledons</taxon>
        <taxon>Gunneridae</taxon>
        <taxon>Pentapetalae</taxon>
        <taxon>rosids</taxon>
        <taxon>malvids</taxon>
        <taxon>Brassicales</taxon>
        <taxon>Brassicaceae</taxon>
        <taxon>Camelineae</taxon>
        <taxon>Arabidopsis</taxon>
    </lineage>
</organism>
<feature type="compositionally biased region" description="Basic and acidic residues" evidence="1">
    <location>
        <begin position="1"/>
        <end position="12"/>
    </location>
</feature>
<dbReference type="Araport" id="AT3G29080"/>
<keyword evidence="4" id="KW-1185">Reference proteome</keyword>
<sequence length="445" mass="46916">MTDGDKKLEPATKGRTGGRGKKAPKGFGEKLEVIKEGWERDLFRDWGGAEVVETGMRGMMGVKAGVTEGWEDKQAKVLEVGVNAEVAGDRIGVFKEGGGWATKAVSLPRGSLAVETAEEVGISELSLPLLVVAAEPLLFLVLGTEDFGGGPTGGGSCKQFLTIWPSSLQTLACDTFRLTRFTVKSSVSFGSPTSPETKLIPSLRRSTIKVAYDEIFMELSPSLKHCIRNVSSRVLGTEADGGLLEEGALIRGDCPAEGAAAAAASVDEVGPPGVIGGEGLEGIGAEGNIGLEVDFGLSIVKVSATLSCIVAVIPDLEEFETASGQTEIGVSTRCISTSVVVGSEATTNTEPTTTGSRTRAVCNESFGVLEELEDREGNWDRDKIGEEGSGGQEGEAEEGSGYHQRWEALDSRRKHDHSRTSGSALGTGTERKKKKEHTIPDKKTI</sequence>
<evidence type="ECO:0000256" key="1">
    <source>
        <dbReference type="SAM" id="MobiDB-lite"/>
    </source>
</evidence>
<dbReference type="KEGG" id="ath:AT3G29080"/>
<dbReference type="GlyGen" id="F4J1S7">
    <property type="glycosylation" value="1 site"/>
</dbReference>